<comment type="similarity">
    <text evidence="1 2">Belongs to the cytochrome P450 family.</text>
</comment>
<dbReference type="PRINTS" id="PR00385">
    <property type="entry name" value="P450"/>
</dbReference>
<gene>
    <name evidence="3" type="ORF">HFP15_16355</name>
</gene>
<keyword evidence="2" id="KW-0408">Iron</keyword>
<evidence type="ECO:0000313" key="4">
    <source>
        <dbReference type="Proteomes" id="UP000715441"/>
    </source>
</evidence>
<dbReference type="SUPFAM" id="SSF48264">
    <property type="entry name" value="Cytochrome P450"/>
    <property type="match status" value="1"/>
</dbReference>
<dbReference type="PANTHER" id="PTHR46696">
    <property type="entry name" value="P450, PUTATIVE (EUROFUNG)-RELATED"/>
    <property type="match status" value="1"/>
</dbReference>
<evidence type="ECO:0000313" key="3">
    <source>
        <dbReference type="EMBL" id="NKQ54454.1"/>
    </source>
</evidence>
<dbReference type="Pfam" id="PF00067">
    <property type="entry name" value="p450"/>
    <property type="match status" value="1"/>
</dbReference>
<organism evidence="3 4">
    <name type="scientific">Amycolatopsis acididurans</name>
    <dbReference type="NCBI Taxonomy" id="2724524"/>
    <lineage>
        <taxon>Bacteria</taxon>
        <taxon>Bacillati</taxon>
        <taxon>Actinomycetota</taxon>
        <taxon>Actinomycetes</taxon>
        <taxon>Pseudonocardiales</taxon>
        <taxon>Pseudonocardiaceae</taxon>
        <taxon>Amycolatopsis</taxon>
    </lineage>
</organism>
<keyword evidence="2" id="KW-0503">Monooxygenase</keyword>
<keyword evidence="2" id="KW-0349">Heme</keyword>
<keyword evidence="2" id="KW-0560">Oxidoreductase</keyword>
<dbReference type="Proteomes" id="UP000715441">
    <property type="component" value="Unassembled WGS sequence"/>
</dbReference>
<evidence type="ECO:0000256" key="1">
    <source>
        <dbReference type="ARBA" id="ARBA00010617"/>
    </source>
</evidence>
<dbReference type="InterPro" id="IPR001128">
    <property type="entry name" value="Cyt_P450"/>
</dbReference>
<dbReference type="RefSeq" id="WP_168516359.1">
    <property type="nucleotide sequence ID" value="NZ_JAAXLS010000009.1"/>
</dbReference>
<proteinExistence type="inferred from homology"/>
<reference evidence="3 4" key="1">
    <citation type="submission" date="2020-04" db="EMBL/GenBank/DDBJ databases">
        <title>Novel species.</title>
        <authorList>
            <person name="Teo W.F.A."/>
            <person name="Lipun K."/>
            <person name="Srisuk N."/>
            <person name="Duangmal K."/>
        </authorList>
    </citation>
    <scope>NUCLEOTIDE SEQUENCE [LARGE SCALE GENOMIC DNA]</scope>
    <source>
        <strain evidence="3 4">K13G38</strain>
    </source>
</reference>
<dbReference type="PANTHER" id="PTHR46696:SF6">
    <property type="entry name" value="P450, PUTATIVE (EUROFUNG)-RELATED"/>
    <property type="match status" value="1"/>
</dbReference>
<keyword evidence="2" id="KW-0479">Metal-binding</keyword>
<sequence>MEPSAITDEWIERHFDHLSPDLARDLHPTLARARSRCPVAHSDAYGGFWIATRYEDVLRIAQDWRQFSSELGITVPAPPGDQQMKILPVTIDPPLQRTFKKLINAHFTPAKIGPWEEATRAIVNRLIDEFIDAGECDFMKEFARPFPGLAFFDLALHAPADDLEEVNHYATMASLPNVPESRECVLKLAGWISEFLDRRREEGPRGDVVDAVLGAEIEGRPITREEAIGTVQLLVLGGLETTAGVLGAAMLRFCGQPEIPALLREKPDLIPKAVEELLRLDGSFICIGRTARDDGEIDGTRIGQGERVIMYWASANRDEAEFPDPDAFDLDRPRNRHIAFGAGPHRCVGSNLARMNLRIAIDEIVRRMTDFRLKPGADVEFHSTFNRAPLSVPISFTRG</sequence>
<keyword evidence="4" id="KW-1185">Reference proteome</keyword>
<name>A0ABX1J4A0_9PSEU</name>
<dbReference type="InterPro" id="IPR017972">
    <property type="entry name" value="Cyt_P450_CS"/>
</dbReference>
<evidence type="ECO:0000256" key="2">
    <source>
        <dbReference type="RuleBase" id="RU000461"/>
    </source>
</evidence>
<accession>A0ABX1J4A0</accession>
<comment type="caution">
    <text evidence="3">The sequence shown here is derived from an EMBL/GenBank/DDBJ whole genome shotgun (WGS) entry which is preliminary data.</text>
</comment>
<dbReference type="InterPro" id="IPR002397">
    <property type="entry name" value="Cyt_P450_B"/>
</dbReference>
<dbReference type="EMBL" id="JAAXLS010000009">
    <property type="protein sequence ID" value="NKQ54454.1"/>
    <property type="molecule type" value="Genomic_DNA"/>
</dbReference>
<protein>
    <submittedName>
        <fullName evidence="3">Cytochrome P450</fullName>
    </submittedName>
</protein>
<dbReference type="Gene3D" id="1.10.630.10">
    <property type="entry name" value="Cytochrome P450"/>
    <property type="match status" value="1"/>
</dbReference>
<dbReference type="PRINTS" id="PR00359">
    <property type="entry name" value="BP450"/>
</dbReference>
<dbReference type="PROSITE" id="PS00086">
    <property type="entry name" value="CYTOCHROME_P450"/>
    <property type="match status" value="1"/>
</dbReference>
<dbReference type="InterPro" id="IPR036396">
    <property type="entry name" value="Cyt_P450_sf"/>
</dbReference>